<dbReference type="EMBL" id="JASJQH010007610">
    <property type="protein sequence ID" value="KAK9703760.1"/>
    <property type="molecule type" value="Genomic_DNA"/>
</dbReference>
<organism evidence="3 4">
    <name type="scientific">Basidiobolus ranarum</name>
    <dbReference type="NCBI Taxonomy" id="34480"/>
    <lineage>
        <taxon>Eukaryota</taxon>
        <taxon>Fungi</taxon>
        <taxon>Fungi incertae sedis</taxon>
        <taxon>Zoopagomycota</taxon>
        <taxon>Entomophthoromycotina</taxon>
        <taxon>Basidiobolomycetes</taxon>
        <taxon>Basidiobolales</taxon>
        <taxon>Basidiobolaceae</taxon>
        <taxon>Basidiobolus</taxon>
    </lineage>
</organism>
<feature type="domain" description="Arrestin-like N-terminal" evidence="1">
    <location>
        <begin position="41"/>
        <end position="148"/>
    </location>
</feature>
<dbReference type="Gene3D" id="2.60.40.640">
    <property type="match status" value="1"/>
</dbReference>
<dbReference type="InterPro" id="IPR011022">
    <property type="entry name" value="Arrestin_C-like"/>
</dbReference>
<dbReference type="PANTHER" id="PTHR11188:SF17">
    <property type="entry name" value="FI21816P1"/>
    <property type="match status" value="1"/>
</dbReference>
<dbReference type="InterPro" id="IPR014756">
    <property type="entry name" value="Ig_E-set"/>
</dbReference>
<dbReference type="InterPro" id="IPR014752">
    <property type="entry name" value="Arrestin-like_C"/>
</dbReference>
<dbReference type="Pfam" id="PF02752">
    <property type="entry name" value="Arrestin_C"/>
    <property type="match status" value="1"/>
</dbReference>
<dbReference type="Proteomes" id="UP001479436">
    <property type="component" value="Unassembled WGS sequence"/>
</dbReference>
<dbReference type="InterPro" id="IPR050357">
    <property type="entry name" value="Arrestin_domain-protein"/>
</dbReference>
<gene>
    <name evidence="3" type="ORF">K7432_010556</name>
</gene>
<feature type="domain" description="Arrestin C-terminal-like" evidence="2">
    <location>
        <begin position="171"/>
        <end position="285"/>
    </location>
</feature>
<name>A0ABR2VV85_9FUNG</name>
<comment type="caution">
    <text evidence="3">The sequence shown here is derived from an EMBL/GenBank/DDBJ whole genome shotgun (WGS) entry which is preliminary data.</text>
</comment>
<reference evidence="3 4" key="1">
    <citation type="submission" date="2023-04" db="EMBL/GenBank/DDBJ databases">
        <title>Genome of Basidiobolus ranarum AG-B5.</title>
        <authorList>
            <person name="Stajich J.E."/>
            <person name="Carter-House D."/>
            <person name="Gryganskyi A."/>
        </authorList>
    </citation>
    <scope>NUCLEOTIDE SEQUENCE [LARGE SCALE GENOMIC DNA]</scope>
    <source>
        <strain evidence="3 4">AG-B5</strain>
    </source>
</reference>
<dbReference type="PANTHER" id="PTHR11188">
    <property type="entry name" value="ARRESTIN DOMAIN CONTAINING PROTEIN"/>
    <property type="match status" value="1"/>
</dbReference>
<evidence type="ECO:0008006" key="5">
    <source>
        <dbReference type="Google" id="ProtNLM"/>
    </source>
</evidence>
<dbReference type="Pfam" id="PF00339">
    <property type="entry name" value="Arrestin_N"/>
    <property type="match status" value="1"/>
</dbReference>
<protein>
    <recommendedName>
        <fullName evidence="5">Arrestin-like N-terminal domain-containing protein</fullName>
    </recommendedName>
</protein>
<accession>A0ABR2VV85</accession>
<evidence type="ECO:0000313" key="3">
    <source>
        <dbReference type="EMBL" id="KAK9703760.1"/>
    </source>
</evidence>
<keyword evidence="4" id="KW-1185">Reference proteome</keyword>
<dbReference type="InterPro" id="IPR011021">
    <property type="entry name" value="Arrestin-like_N"/>
</dbReference>
<sequence length="343" mass="38871">MFTRSRKDSSLRSIEGLEINLQKDVLTMHGSPNESVGCILRGALKFHLTDPLKVKSISLQFLGKVSIKREPKAQRQEIDLIQHKWTFLESGQDPYLLAPSNYQYNFELPLPGHLPESIEAPCGDISYTLSAVIERPSSRPDFKAEKMVNIQRTSLLTTDEYLLPTMATGIWQQRLGYCVSIPDTTYTVGDTFPVMFSLLSLDPYFCMLKASVVLREFVVCNLDPSKPIEMSNDISRASILPNLEQELAWEGSLNLEIPKQTLYDCETEYIQVFHKFFIELEVMEPTGEIQTLRVLLKVGVQSSLQNQLAQSPPEYQPFSGFPGLPPPPYNFDLNSDYSHILVI</sequence>
<evidence type="ECO:0000313" key="4">
    <source>
        <dbReference type="Proteomes" id="UP001479436"/>
    </source>
</evidence>
<dbReference type="SUPFAM" id="SSF81296">
    <property type="entry name" value="E set domains"/>
    <property type="match status" value="1"/>
</dbReference>
<evidence type="ECO:0000259" key="1">
    <source>
        <dbReference type="Pfam" id="PF00339"/>
    </source>
</evidence>
<evidence type="ECO:0000259" key="2">
    <source>
        <dbReference type="Pfam" id="PF02752"/>
    </source>
</evidence>
<proteinExistence type="predicted"/>